<sequence>MAKTINSHYKLPDKTKKENMLIRKTINPIINQNKMMFDIVCKSPFILPISPFIIANSYNCNSGIDKPDLSTKSLYC</sequence>
<reference evidence="1" key="1">
    <citation type="journal article" date="2014" name="Front. Microbiol.">
        <title>High frequency of phylogenetically diverse reductive dehalogenase-homologous genes in deep subseafloor sedimentary metagenomes.</title>
        <authorList>
            <person name="Kawai M."/>
            <person name="Futagami T."/>
            <person name="Toyoda A."/>
            <person name="Takaki Y."/>
            <person name="Nishi S."/>
            <person name="Hori S."/>
            <person name="Arai W."/>
            <person name="Tsubouchi T."/>
            <person name="Morono Y."/>
            <person name="Uchiyama I."/>
            <person name="Ito T."/>
            <person name="Fujiyama A."/>
            <person name="Inagaki F."/>
            <person name="Takami H."/>
        </authorList>
    </citation>
    <scope>NUCLEOTIDE SEQUENCE</scope>
    <source>
        <strain evidence="1">Expedition CK06-06</strain>
    </source>
</reference>
<evidence type="ECO:0000313" key="1">
    <source>
        <dbReference type="EMBL" id="GAJ01115.1"/>
    </source>
</evidence>
<name>X1V7S5_9ZZZZ</name>
<protein>
    <submittedName>
        <fullName evidence="1">Uncharacterized protein</fullName>
    </submittedName>
</protein>
<comment type="caution">
    <text evidence="1">The sequence shown here is derived from an EMBL/GenBank/DDBJ whole genome shotgun (WGS) entry which is preliminary data.</text>
</comment>
<proteinExistence type="predicted"/>
<dbReference type="AlphaFoldDB" id="X1V7S5"/>
<gene>
    <name evidence="1" type="ORF">S12H4_31888</name>
</gene>
<dbReference type="EMBL" id="BARW01018653">
    <property type="protein sequence ID" value="GAJ01115.1"/>
    <property type="molecule type" value="Genomic_DNA"/>
</dbReference>
<organism evidence="1">
    <name type="scientific">marine sediment metagenome</name>
    <dbReference type="NCBI Taxonomy" id="412755"/>
    <lineage>
        <taxon>unclassified sequences</taxon>
        <taxon>metagenomes</taxon>
        <taxon>ecological metagenomes</taxon>
    </lineage>
</organism>
<accession>X1V7S5</accession>